<reference evidence="2" key="1">
    <citation type="journal article" date="2017" name="Nat. Microbiol.">
        <title>Global analysis of biosynthetic gene clusters reveals vast potential of secondary metabolite production in Penicillium species.</title>
        <authorList>
            <person name="Nielsen J.C."/>
            <person name="Grijseels S."/>
            <person name="Prigent S."/>
            <person name="Ji B."/>
            <person name="Dainat J."/>
            <person name="Nielsen K.F."/>
            <person name="Frisvad J.C."/>
            <person name="Workman M."/>
            <person name="Nielsen J."/>
        </authorList>
    </citation>
    <scope>NUCLEOTIDE SEQUENCE [LARGE SCALE GENOMIC DNA]</scope>
    <source>
        <strain evidence="2">IBT 31321</strain>
    </source>
</reference>
<dbReference type="Proteomes" id="UP000191500">
    <property type="component" value="Unassembled WGS sequence"/>
</dbReference>
<protein>
    <submittedName>
        <fullName evidence="1">Uncharacterized protein</fullName>
    </submittedName>
</protein>
<keyword evidence="2" id="KW-1185">Reference proteome</keyword>
<evidence type="ECO:0000313" key="2">
    <source>
        <dbReference type="Proteomes" id="UP000191500"/>
    </source>
</evidence>
<sequence>MGAGGYSIAPLLQLQPLLDKEHSVAYRISADLEYSLAERPTPNEYGLHVDHVIRQLQQAFDLREASPFDKVEWHGTERSLFDLFYWSCLEQPAATDEAEHRLRLLVFLLDCGSKPNRDILLGYLSSLRELCFLDSRLPDPDYCVTIYVPSSPVERRSIRNLLSQGHECTVPSEPMISSRHIIYVEDDYTEDTYHSIKLLTEAGWPFEWDDIRRCEDYEGSGKIKWLFINELVAQRKRLWRLAQSCLPAGQFPKLIAEDEKTDQITILDIHASEICARLVKRGIPIELALQLYVAKSDLHESVYHYTNFSAETLQYLYQAGFRGVTQLNRHGFVPLMTLDCALSIWWQAIQWRKSMERLAWLVSKGADPYQEVPGTSATVAHHLGAKMVDIFFFGWGITYFGLKFDPQEYYRDWKQPVLEYCKPFFLLPSVRDKCVCACSPGGCTTMSVVLRHIVYHLTTLEMKEPSFWFRELIQFLLWWTKGDTETGWEVIRFLSFDALGLKHSCCIEKRCFPDTYFILESREEEEVEEIHDEESLRIMELENLLDELRIKFDDLGQPVMKFLEGHWYTRMIDHLSQRDSYDEEHVTDLKRIGVKLEPEEFVVPDRVSLLIRPKIMPEDST</sequence>
<evidence type="ECO:0000313" key="1">
    <source>
        <dbReference type="EMBL" id="OQE40847.1"/>
    </source>
</evidence>
<dbReference type="AlphaFoldDB" id="A0A1V6UR10"/>
<gene>
    <name evidence="1" type="ORF">PENCOP_c005G00683</name>
</gene>
<comment type="caution">
    <text evidence="1">The sequence shown here is derived from an EMBL/GenBank/DDBJ whole genome shotgun (WGS) entry which is preliminary data.</text>
</comment>
<accession>A0A1V6UR10</accession>
<dbReference type="EMBL" id="MDDG01000005">
    <property type="protein sequence ID" value="OQE40847.1"/>
    <property type="molecule type" value="Genomic_DNA"/>
</dbReference>
<dbReference type="STRING" id="36646.A0A1V6UR10"/>
<organism evidence="1 2">
    <name type="scientific">Penicillium coprophilum</name>
    <dbReference type="NCBI Taxonomy" id="36646"/>
    <lineage>
        <taxon>Eukaryota</taxon>
        <taxon>Fungi</taxon>
        <taxon>Dikarya</taxon>
        <taxon>Ascomycota</taxon>
        <taxon>Pezizomycotina</taxon>
        <taxon>Eurotiomycetes</taxon>
        <taxon>Eurotiomycetidae</taxon>
        <taxon>Eurotiales</taxon>
        <taxon>Aspergillaceae</taxon>
        <taxon>Penicillium</taxon>
    </lineage>
</organism>
<proteinExistence type="predicted"/>
<name>A0A1V6UR10_9EURO</name>